<protein>
    <submittedName>
        <fullName evidence="2">Kinase-like protein</fullName>
    </submittedName>
</protein>
<dbReference type="CDD" id="cd21037">
    <property type="entry name" value="MLKL_NTD"/>
    <property type="match status" value="1"/>
</dbReference>
<evidence type="ECO:0000313" key="2">
    <source>
        <dbReference type="EMBL" id="EJU01940.1"/>
    </source>
</evidence>
<dbReference type="GO" id="GO:0005524">
    <property type="term" value="F:ATP binding"/>
    <property type="evidence" value="ECO:0007669"/>
    <property type="project" value="InterPro"/>
</dbReference>
<dbReference type="InterPro" id="IPR059179">
    <property type="entry name" value="MLKL-like_MCAfunc"/>
</dbReference>
<organism evidence="2 3">
    <name type="scientific">Dacryopinax primogenitus (strain DJM 731)</name>
    <name type="common">Brown rot fungus</name>
    <dbReference type="NCBI Taxonomy" id="1858805"/>
    <lineage>
        <taxon>Eukaryota</taxon>
        <taxon>Fungi</taxon>
        <taxon>Dikarya</taxon>
        <taxon>Basidiomycota</taxon>
        <taxon>Agaricomycotina</taxon>
        <taxon>Dacrymycetes</taxon>
        <taxon>Dacrymycetales</taxon>
        <taxon>Dacrymycetaceae</taxon>
        <taxon>Dacryopinax</taxon>
    </lineage>
</organism>
<dbReference type="InterPro" id="IPR036537">
    <property type="entry name" value="Adaptor_Cbl_N_dom_sf"/>
</dbReference>
<dbReference type="STRING" id="1858805.M5G181"/>
<dbReference type="Gene3D" id="1.20.930.20">
    <property type="entry name" value="Adaptor protein Cbl, N-terminal domain"/>
    <property type="match status" value="1"/>
</dbReference>
<dbReference type="SUPFAM" id="SSF56112">
    <property type="entry name" value="Protein kinase-like (PK-like)"/>
    <property type="match status" value="1"/>
</dbReference>
<dbReference type="OrthoDB" id="122279at2759"/>
<reference evidence="2 3" key="1">
    <citation type="journal article" date="2012" name="Science">
        <title>The Paleozoic origin of enzymatic lignin decomposition reconstructed from 31 fungal genomes.</title>
        <authorList>
            <person name="Floudas D."/>
            <person name="Binder M."/>
            <person name="Riley R."/>
            <person name="Barry K."/>
            <person name="Blanchette R.A."/>
            <person name="Henrissat B."/>
            <person name="Martinez A.T."/>
            <person name="Otillar R."/>
            <person name="Spatafora J.W."/>
            <person name="Yadav J.S."/>
            <person name="Aerts A."/>
            <person name="Benoit I."/>
            <person name="Boyd A."/>
            <person name="Carlson A."/>
            <person name="Copeland A."/>
            <person name="Coutinho P.M."/>
            <person name="de Vries R.P."/>
            <person name="Ferreira P."/>
            <person name="Findley K."/>
            <person name="Foster B."/>
            <person name="Gaskell J."/>
            <person name="Glotzer D."/>
            <person name="Gorecki P."/>
            <person name="Heitman J."/>
            <person name="Hesse C."/>
            <person name="Hori C."/>
            <person name="Igarashi K."/>
            <person name="Jurgens J.A."/>
            <person name="Kallen N."/>
            <person name="Kersten P."/>
            <person name="Kohler A."/>
            <person name="Kuees U."/>
            <person name="Kumar T.K.A."/>
            <person name="Kuo A."/>
            <person name="LaButti K."/>
            <person name="Larrondo L.F."/>
            <person name="Lindquist E."/>
            <person name="Ling A."/>
            <person name="Lombard V."/>
            <person name="Lucas S."/>
            <person name="Lundell T."/>
            <person name="Martin R."/>
            <person name="McLaughlin D.J."/>
            <person name="Morgenstern I."/>
            <person name="Morin E."/>
            <person name="Murat C."/>
            <person name="Nagy L.G."/>
            <person name="Nolan M."/>
            <person name="Ohm R.A."/>
            <person name="Patyshakuliyeva A."/>
            <person name="Rokas A."/>
            <person name="Ruiz-Duenas F.J."/>
            <person name="Sabat G."/>
            <person name="Salamov A."/>
            <person name="Samejima M."/>
            <person name="Schmutz J."/>
            <person name="Slot J.C."/>
            <person name="St John F."/>
            <person name="Stenlid J."/>
            <person name="Sun H."/>
            <person name="Sun S."/>
            <person name="Syed K."/>
            <person name="Tsang A."/>
            <person name="Wiebenga A."/>
            <person name="Young D."/>
            <person name="Pisabarro A."/>
            <person name="Eastwood D.C."/>
            <person name="Martin F."/>
            <person name="Cullen D."/>
            <person name="Grigoriev I.V."/>
            <person name="Hibbett D.S."/>
        </authorList>
    </citation>
    <scope>NUCLEOTIDE SEQUENCE [LARGE SCALE GENOMIC DNA]</scope>
    <source>
        <strain evidence="2 3">DJM-731 SS1</strain>
    </source>
</reference>
<dbReference type="GeneID" id="63685250"/>
<dbReference type="Pfam" id="PF07714">
    <property type="entry name" value="PK_Tyr_Ser-Thr"/>
    <property type="match status" value="1"/>
</dbReference>
<dbReference type="AlphaFoldDB" id="M5G181"/>
<dbReference type="EMBL" id="JH795863">
    <property type="protein sequence ID" value="EJU01940.1"/>
    <property type="molecule type" value="Genomic_DNA"/>
</dbReference>
<dbReference type="InterPro" id="IPR011009">
    <property type="entry name" value="Kinase-like_dom_sf"/>
</dbReference>
<dbReference type="PANTHER" id="PTHR44329:SF214">
    <property type="entry name" value="PROTEIN KINASE DOMAIN-CONTAINING PROTEIN"/>
    <property type="match status" value="1"/>
</dbReference>
<evidence type="ECO:0000313" key="3">
    <source>
        <dbReference type="Proteomes" id="UP000030653"/>
    </source>
</evidence>
<accession>M5G181</accession>
<dbReference type="HOGENOM" id="CLU_599943_0_0_1"/>
<dbReference type="Proteomes" id="UP000030653">
    <property type="component" value="Unassembled WGS sequence"/>
</dbReference>
<keyword evidence="2" id="KW-0808">Transferase</keyword>
<dbReference type="OMA" id="RNCIVAY"/>
<dbReference type="RefSeq" id="XP_040628837.1">
    <property type="nucleotide sequence ID" value="XM_040770188.1"/>
</dbReference>
<dbReference type="GO" id="GO:0007166">
    <property type="term" value="P:cell surface receptor signaling pathway"/>
    <property type="evidence" value="ECO:0007669"/>
    <property type="project" value="InterPro"/>
</dbReference>
<dbReference type="InterPro" id="IPR051681">
    <property type="entry name" value="Ser/Thr_Kinases-Pseudokinases"/>
</dbReference>
<dbReference type="PANTHER" id="PTHR44329">
    <property type="entry name" value="SERINE/THREONINE-PROTEIN KINASE TNNI3K-RELATED"/>
    <property type="match status" value="1"/>
</dbReference>
<dbReference type="Gene3D" id="1.10.510.10">
    <property type="entry name" value="Transferase(Phosphotransferase) domain 1"/>
    <property type="match status" value="1"/>
</dbReference>
<dbReference type="PROSITE" id="PS50011">
    <property type="entry name" value="PROTEIN_KINASE_DOM"/>
    <property type="match status" value="1"/>
</dbReference>
<dbReference type="InterPro" id="IPR000719">
    <property type="entry name" value="Prot_kinase_dom"/>
</dbReference>
<keyword evidence="3" id="KW-1185">Reference proteome</keyword>
<evidence type="ECO:0000259" key="1">
    <source>
        <dbReference type="PROSITE" id="PS50011"/>
    </source>
</evidence>
<dbReference type="InterPro" id="IPR001245">
    <property type="entry name" value="Ser-Thr/Tyr_kinase_cat_dom"/>
</dbReference>
<gene>
    <name evidence="2" type="ORF">DACRYDRAFT_116353</name>
</gene>
<proteinExistence type="predicted"/>
<sequence>MEASLPSQAPKPIYPQPTVAVRIEKCIVLFTGVSKIALERTKGLVQLGERCKTIEHELVQRSAGLHSPEVRAAVDATQIALQVILDQCEIWLDKGVVQRALNTDIIQRQLDTWNEKLNDCMQDFARRIVFEVLNVTSGYGAEASRFYVRMLKQGETFTALLQAIKRNTDLTQQQVQLLMNRAQEVQIQSKQLTSQERDMLYDSLRSIVSKSKSRQVFPLVEVQGILEMDDHTVLLNHSSDIYRGRLDGRPVAVKRLRDPNSSPMRVAKFMYEGYIWRMLKHNNVLPFLGLHVNPRGEVGLVTVWMPHGDAMQYIHNKPDCDRRAIIRGTGEGIAYLHRQEIIHGDIRGSKILIDEVHDITGTWPQARLADFGLAASSESDQEAVYDGTSASLMLTVCRWLAPERCNSGPEGLPVFASDVFSFSRTMLEIATGTKPFPEQKAVFHLIKRLCTGTLWPVRPVGDKIAESIITDEVWELMMQMWAAEPTARPTMVRVQSKLERLL</sequence>
<name>M5G181_DACPD</name>
<dbReference type="GO" id="GO:0004674">
    <property type="term" value="F:protein serine/threonine kinase activity"/>
    <property type="evidence" value="ECO:0007669"/>
    <property type="project" value="TreeGrafter"/>
</dbReference>
<feature type="domain" description="Protein kinase" evidence="1">
    <location>
        <begin position="202"/>
        <end position="502"/>
    </location>
</feature>
<keyword evidence="2" id="KW-0418">Kinase</keyword>